<organism evidence="2 3">
    <name type="scientific">Immersiella caudata</name>
    <dbReference type="NCBI Taxonomy" id="314043"/>
    <lineage>
        <taxon>Eukaryota</taxon>
        <taxon>Fungi</taxon>
        <taxon>Dikarya</taxon>
        <taxon>Ascomycota</taxon>
        <taxon>Pezizomycotina</taxon>
        <taxon>Sordariomycetes</taxon>
        <taxon>Sordariomycetidae</taxon>
        <taxon>Sordariales</taxon>
        <taxon>Lasiosphaeriaceae</taxon>
        <taxon>Immersiella</taxon>
    </lineage>
</organism>
<keyword evidence="1" id="KW-0732">Signal</keyword>
<comment type="caution">
    <text evidence="2">The sequence shown here is derived from an EMBL/GenBank/DDBJ whole genome shotgun (WGS) entry which is preliminary data.</text>
</comment>
<protein>
    <submittedName>
        <fullName evidence="2">Uncharacterized protein</fullName>
    </submittedName>
</protein>
<dbReference type="EMBL" id="JAULSU010000001">
    <property type="protein sequence ID" value="KAK0633643.1"/>
    <property type="molecule type" value="Genomic_DNA"/>
</dbReference>
<feature type="signal peptide" evidence="1">
    <location>
        <begin position="1"/>
        <end position="22"/>
    </location>
</feature>
<feature type="chain" id="PRO_5041262037" evidence="1">
    <location>
        <begin position="23"/>
        <end position="153"/>
    </location>
</feature>
<sequence length="153" mass="16066">MKCTSLLCLFVAGLASSRAVASSDGDAIRAGEHFRMAFLAPRQTVPVRNLQVFTGSLGGVSASAITNTGDPQRQFGVDGDTFNDFGTAANRACDNQFNACADIANAKQGNFAVGDCDRQKDSCKAALDSTPTKSFPLPVLVSQTAEFDIFCDA</sequence>
<proteinExistence type="predicted"/>
<evidence type="ECO:0000313" key="2">
    <source>
        <dbReference type="EMBL" id="KAK0633643.1"/>
    </source>
</evidence>
<name>A0AA39XGM6_9PEZI</name>
<accession>A0AA39XGM6</accession>
<gene>
    <name evidence="2" type="ORF">B0T14DRAFT_76505</name>
</gene>
<dbReference type="AlphaFoldDB" id="A0AA39XGM6"/>
<evidence type="ECO:0000313" key="3">
    <source>
        <dbReference type="Proteomes" id="UP001175000"/>
    </source>
</evidence>
<keyword evidence="3" id="KW-1185">Reference proteome</keyword>
<dbReference type="Proteomes" id="UP001175000">
    <property type="component" value="Unassembled WGS sequence"/>
</dbReference>
<evidence type="ECO:0000256" key="1">
    <source>
        <dbReference type="SAM" id="SignalP"/>
    </source>
</evidence>
<reference evidence="2" key="1">
    <citation type="submission" date="2023-06" db="EMBL/GenBank/DDBJ databases">
        <title>Genome-scale phylogeny and comparative genomics of the fungal order Sordariales.</title>
        <authorList>
            <consortium name="Lawrence Berkeley National Laboratory"/>
            <person name="Hensen N."/>
            <person name="Bonometti L."/>
            <person name="Westerberg I."/>
            <person name="Brannstrom I.O."/>
            <person name="Guillou S."/>
            <person name="Cros-Aarteil S."/>
            <person name="Calhoun S."/>
            <person name="Haridas S."/>
            <person name="Kuo A."/>
            <person name="Mondo S."/>
            <person name="Pangilinan J."/>
            <person name="Riley R."/>
            <person name="Labutti K."/>
            <person name="Andreopoulos B."/>
            <person name="Lipzen A."/>
            <person name="Chen C."/>
            <person name="Yanf M."/>
            <person name="Daum C."/>
            <person name="Ng V."/>
            <person name="Clum A."/>
            <person name="Steindorff A."/>
            <person name="Ohm R."/>
            <person name="Martin F."/>
            <person name="Silar P."/>
            <person name="Natvig D."/>
            <person name="Lalanne C."/>
            <person name="Gautier V."/>
            <person name="Ament-Velasquez S.L."/>
            <person name="Kruys A."/>
            <person name="Hutchinson M.I."/>
            <person name="Powell A.J."/>
            <person name="Barry K."/>
            <person name="Miller A.N."/>
            <person name="Grigoriev I.V."/>
            <person name="Debuchy R."/>
            <person name="Gladieux P."/>
            <person name="Thoren M.H."/>
            <person name="Johannesson H."/>
        </authorList>
    </citation>
    <scope>NUCLEOTIDE SEQUENCE</scope>
    <source>
        <strain evidence="2">CBS 606.72</strain>
    </source>
</reference>